<gene>
    <name evidence="4" type="primary">6031793</name>
    <name evidence="3" type="ORF">CpipJ_CPIJ000878</name>
</gene>
<dbReference type="AlphaFoldDB" id="B0W1B7"/>
<name>B0W1B7_CULQU</name>
<keyword evidence="2" id="KW-0812">Transmembrane</keyword>
<accession>B0W1B7</accession>
<dbReference type="EMBL" id="DS231821">
    <property type="protein sequence ID" value="EDS44987.1"/>
    <property type="molecule type" value="Genomic_DNA"/>
</dbReference>
<evidence type="ECO:0008006" key="6">
    <source>
        <dbReference type="Google" id="ProtNLM"/>
    </source>
</evidence>
<dbReference type="KEGG" id="cqu:CpipJ_CPIJ000878"/>
<dbReference type="OMA" id="GCECESP"/>
<dbReference type="HOGENOM" id="CLU_063126_0_0_1"/>
<feature type="transmembrane region" description="Helical" evidence="2">
    <location>
        <begin position="192"/>
        <end position="214"/>
    </location>
</feature>
<reference evidence="3" key="1">
    <citation type="submission" date="2007-03" db="EMBL/GenBank/DDBJ databases">
        <title>Annotation of Culex pipiens quinquefasciatus.</title>
        <authorList>
            <consortium name="The Broad Institute Genome Sequencing Platform"/>
            <person name="Atkinson P.W."/>
            <person name="Hemingway J."/>
            <person name="Christensen B.M."/>
            <person name="Higgs S."/>
            <person name="Kodira C."/>
            <person name="Hannick L."/>
            <person name="Megy K."/>
            <person name="O'Leary S."/>
            <person name="Pearson M."/>
            <person name="Haas B.J."/>
            <person name="Mauceli E."/>
            <person name="Wortman J.R."/>
            <person name="Lee N.H."/>
            <person name="Guigo R."/>
            <person name="Stanke M."/>
            <person name="Alvarado L."/>
            <person name="Amedeo P."/>
            <person name="Antoine C.H."/>
            <person name="Arensburger P."/>
            <person name="Bidwell S.L."/>
            <person name="Crawford M."/>
            <person name="Camaro F."/>
            <person name="Devon K."/>
            <person name="Engels R."/>
            <person name="Hammond M."/>
            <person name="Howarth C."/>
            <person name="Koehrsen M."/>
            <person name="Lawson D."/>
            <person name="Montgomery P."/>
            <person name="Nene V."/>
            <person name="Nusbaum C."/>
            <person name="Puiu D."/>
            <person name="Romero-Severson J."/>
            <person name="Severson D.W."/>
            <person name="Shumway M."/>
            <person name="Sisk P."/>
            <person name="Stolte C."/>
            <person name="Zeng Q."/>
            <person name="Eisenstadt E."/>
            <person name="Fraser-Liggett C."/>
            <person name="Strausberg R."/>
            <person name="Galagan J."/>
            <person name="Birren B."/>
            <person name="Collins F.H."/>
        </authorList>
    </citation>
    <scope>NUCLEOTIDE SEQUENCE [LARGE SCALE GENOMIC DNA]</scope>
    <source>
        <strain evidence="3">JHB</strain>
    </source>
</reference>
<feature type="compositionally biased region" description="Polar residues" evidence="1">
    <location>
        <begin position="266"/>
        <end position="277"/>
    </location>
</feature>
<feature type="transmembrane region" description="Helical" evidence="2">
    <location>
        <begin position="120"/>
        <end position="145"/>
    </location>
</feature>
<keyword evidence="5" id="KW-1185">Reference proteome</keyword>
<dbReference type="EnsemblMetazoa" id="CPIJ000878-RA">
    <property type="protein sequence ID" value="CPIJ000878-PA"/>
    <property type="gene ID" value="CPIJ000878"/>
</dbReference>
<dbReference type="Proteomes" id="UP000002320">
    <property type="component" value="Unassembled WGS sequence"/>
</dbReference>
<dbReference type="FunCoup" id="B0W1B7">
    <property type="interactions" value="7"/>
</dbReference>
<dbReference type="eggNOG" id="ENOG502R06D">
    <property type="taxonomic scope" value="Eukaryota"/>
</dbReference>
<keyword evidence="2" id="KW-0472">Membrane</keyword>
<feature type="region of interest" description="Disordered" evidence="1">
    <location>
        <begin position="266"/>
        <end position="286"/>
    </location>
</feature>
<organism>
    <name type="scientific">Culex quinquefasciatus</name>
    <name type="common">Southern house mosquito</name>
    <name type="synonym">Culex pungens</name>
    <dbReference type="NCBI Taxonomy" id="7176"/>
    <lineage>
        <taxon>Eukaryota</taxon>
        <taxon>Metazoa</taxon>
        <taxon>Ecdysozoa</taxon>
        <taxon>Arthropoda</taxon>
        <taxon>Hexapoda</taxon>
        <taxon>Insecta</taxon>
        <taxon>Pterygota</taxon>
        <taxon>Neoptera</taxon>
        <taxon>Endopterygota</taxon>
        <taxon>Diptera</taxon>
        <taxon>Nematocera</taxon>
        <taxon>Culicoidea</taxon>
        <taxon>Culicidae</taxon>
        <taxon>Culicinae</taxon>
        <taxon>Culicini</taxon>
        <taxon>Culex</taxon>
        <taxon>Culex</taxon>
    </lineage>
</organism>
<protein>
    <recommendedName>
        <fullName evidence="6">MARVEL domain-containing protein</fullName>
    </recommendedName>
</protein>
<proteinExistence type="predicted"/>
<evidence type="ECO:0000313" key="5">
    <source>
        <dbReference type="Proteomes" id="UP000002320"/>
    </source>
</evidence>
<dbReference type="InParanoid" id="B0W1B7"/>
<dbReference type="VEuPathDB" id="VectorBase:CPIJ000878"/>
<feature type="transmembrane region" description="Helical" evidence="2">
    <location>
        <begin position="157"/>
        <end position="180"/>
    </location>
</feature>
<dbReference type="OrthoDB" id="6347385at2759"/>
<evidence type="ECO:0000313" key="3">
    <source>
        <dbReference type="EMBL" id="EDS44987.1"/>
    </source>
</evidence>
<evidence type="ECO:0000256" key="2">
    <source>
        <dbReference type="SAM" id="Phobius"/>
    </source>
</evidence>
<reference evidence="4" key="2">
    <citation type="submission" date="2021-02" db="UniProtKB">
        <authorList>
            <consortium name="EnsemblMetazoa"/>
        </authorList>
    </citation>
    <scope>IDENTIFICATION</scope>
    <source>
        <strain evidence="4">JHB</strain>
    </source>
</reference>
<evidence type="ECO:0000256" key="1">
    <source>
        <dbReference type="SAM" id="MobiDB-lite"/>
    </source>
</evidence>
<dbReference type="STRING" id="7176.B0W1B7"/>
<dbReference type="VEuPathDB" id="VectorBase:CQUJHB011338"/>
<evidence type="ECO:0000313" key="4">
    <source>
        <dbReference type="EnsemblMetazoa" id="CPIJ000878-PA"/>
    </source>
</evidence>
<keyword evidence="2" id="KW-1133">Transmembrane helix</keyword>
<sequence>MTSMMGLRFLNLVPLMEEDGKGKDFEIAGSRAGELSISLESPLGTCTSWDSHVHYRQRIGNTPLPWGVALHCDASHLTSPTGIVRILLVISSAACLACECSAGTVQVGLFLLPLIGRLRLMVFCALFSLLITCLMLFLDISHIALMFPFNWGKLNAWMYLTIGLLFLVGSSLLIHMVFFAEEFMWVPKHTKDTLFISAIIGYVCSIEAVVLAALTKCPSTYRHVIDDYSDMCLEERELSPICSNEHTNNVNNTTLDANGGAASELTNHRNYNNSSGNKTDDSAGGGIPMCNQKPYIPVRDNAPRNLDDLYVYVLRHSSTAAAMLGNLPARAAIRKIFYWIVLWTTSSQNLVELAAQMLLKESLF</sequence>